<gene>
    <name evidence="10" type="ORF">J2S01_000074</name>
</gene>
<keyword evidence="11" id="KW-1185">Reference proteome</keyword>
<dbReference type="SMART" id="SM00448">
    <property type="entry name" value="REC"/>
    <property type="match status" value="1"/>
</dbReference>
<dbReference type="InterPro" id="IPR011006">
    <property type="entry name" value="CheY-like_superfamily"/>
</dbReference>
<dbReference type="Pfam" id="PF00072">
    <property type="entry name" value="Response_reg"/>
    <property type="match status" value="1"/>
</dbReference>
<protein>
    <submittedName>
        <fullName evidence="10">DNA-binding response OmpR family regulator</fullName>
    </submittedName>
</protein>
<dbReference type="Gene3D" id="1.10.10.10">
    <property type="entry name" value="Winged helix-like DNA-binding domain superfamily/Winged helix DNA-binding domain"/>
    <property type="match status" value="1"/>
</dbReference>
<evidence type="ECO:0000256" key="1">
    <source>
        <dbReference type="ARBA" id="ARBA00022553"/>
    </source>
</evidence>
<name>A0ABT9Y3Q8_9FIRM</name>
<dbReference type="Pfam" id="PF00486">
    <property type="entry name" value="Trans_reg_C"/>
    <property type="match status" value="1"/>
</dbReference>
<evidence type="ECO:0000256" key="7">
    <source>
        <dbReference type="PROSITE-ProRule" id="PRU01091"/>
    </source>
</evidence>
<evidence type="ECO:0000256" key="2">
    <source>
        <dbReference type="ARBA" id="ARBA00023012"/>
    </source>
</evidence>
<dbReference type="PANTHER" id="PTHR48111">
    <property type="entry name" value="REGULATOR OF RPOS"/>
    <property type="match status" value="1"/>
</dbReference>
<evidence type="ECO:0000259" key="8">
    <source>
        <dbReference type="PROSITE" id="PS50110"/>
    </source>
</evidence>
<evidence type="ECO:0000259" key="9">
    <source>
        <dbReference type="PROSITE" id="PS51755"/>
    </source>
</evidence>
<dbReference type="InterPro" id="IPR001867">
    <property type="entry name" value="OmpR/PhoB-type_DNA-bd"/>
</dbReference>
<evidence type="ECO:0000256" key="4">
    <source>
        <dbReference type="ARBA" id="ARBA00023125"/>
    </source>
</evidence>
<keyword evidence="4 7" id="KW-0238">DNA-binding</keyword>
<comment type="caution">
    <text evidence="10">The sequence shown here is derived from an EMBL/GenBank/DDBJ whole genome shotgun (WGS) entry which is preliminary data.</text>
</comment>
<dbReference type="SUPFAM" id="SSF46894">
    <property type="entry name" value="C-terminal effector domain of the bipartite response regulators"/>
    <property type="match status" value="1"/>
</dbReference>
<reference evidence="10 11" key="1">
    <citation type="submission" date="2023-07" db="EMBL/GenBank/DDBJ databases">
        <title>Genomic Encyclopedia of Type Strains, Phase IV (KMG-IV): sequencing the most valuable type-strain genomes for metagenomic binning, comparative biology and taxonomic classification.</title>
        <authorList>
            <person name="Goeker M."/>
        </authorList>
    </citation>
    <scope>NUCLEOTIDE SEQUENCE [LARGE SCALE GENOMIC DNA]</scope>
    <source>
        <strain evidence="10 11">DSM 16980</strain>
    </source>
</reference>
<dbReference type="EMBL" id="JAUSUE010000001">
    <property type="protein sequence ID" value="MDQ0202389.1"/>
    <property type="molecule type" value="Genomic_DNA"/>
</dbReference>
<dbReference type="InterPro" id="IPR039420">
    <property type="entry name" value="WalR-like"/>
</dbReference>
<dbReference type="CDD" id="cd00383">
    <property type="entry name" value="trans_reg_C"/>
    <property type="match status" value="1"/>
</dbReference>
<keyword evidence="1 6" id="KW-0597">Phosphoprotein</keyword>
<dbReference type="InterPro" id="IPR016032">
    <property type="entry name" value="Sig_transdc_resp-reg_C-effctor"/>
</dbReference>
<dbReference type="InterPro" id="IPR001789">
    <property type="entry name" value="Sig_transdc_resp-reg_receiver"/>
</dbReference>
<dbReference type="PROSITE" id="PS50110">
    <property type="entry name" value="RESPONSE_REGULATORY"/>
    <property type="match status" value="1"/>
</dbReference>
<keyword evidence="2" id="KW-0902">Two-component regulatory system</keyword>
<dbReference type="InterPro" id="IPR036388">
    <property type="entry name" value="WH-like_DNA-bd_sf"/>
</dbReference>
<dbReference type="PANTHER" id="PTHR48111:SF22">
    <property type="entry name" value="REGULATOR OF RPOS"/>
    <property type="match status" value="1"/>
</dbReference>
<feature type="domain" description="Response regulatory" evidence="8">
    <location>
        <begin position="2"/>
        <end position="116"/>
    </location>
</feature>
<proteinExistence type="predicted"/>
<dbReference type="Proteomes" id="UP001239167">
    <property type="component" value="Unassembled WGS sequence"/>
</dbReference>
<dbReference type="SMART" id="SM00862">
    <property type="entry name" value="Trans_reg_C"/>
    <property type="match status" value="1"/>
</dbReference>
<organism evidence="10 11">
    <name type="scientific">Pectinatus haikarae</name>
    <dbReference type="NCBI Taxonomy" id="349096"/>
    <lineage>
        <taxon>Bacteria</taxon>
        <taxon>Bacillati</taxon>
        <taxon>Bacillota</taxon>
        <taxon>Negativicutes</taxon>
        <taxon>Selenomonadales</taxon>
        <taxon>Selenomonadaceae</taxon>
        <taxon>Pectinatus</taxon>
    </lineage>
</organism>
<evidence type="ECO:0000313" key="10">
    <source>
        <dbReference type="EMBL" id="MDQ0202389.1"/>
    </source>
</evidence>
<sequence length="222" mass="24948">MKILLAEDEHDMSSALTAVLRHSGYEVDAVYDGAAAVEKAQENTYDCMIFDIMMPKMDGVDALKQLRGSGNFTPVIMLTAKAETDDRIAGLDAGSDDYLTKPFAMGELLARIRSMVRRINAFSPSRLFCGTVTLDVEEQELSCKNSIRLGNKETKLMKFFMLNIGRELSTKAIFLHVWKSESDVDKTIVWIYVSYLREKLESVNADIQIIGNKGKTFLLKEK</sequence>
<dbReference type="SUPFAM" id="SSF52172">
    <property type="entry name" value="CheY-like"/>
    <property type="match status" value="1"/>
</dbReference>
<dbReference type="Gene3D" id="6.10.250.690">
    <property type="match status" value="1"/>
</dbReference>
<evidence type="ECO:0000313" key="11">
    <source>
        <dbReference type="Proteomes" id="UP001239167"/>
    </source>
</evidence>
<dbReference type="PROSITE" id="PS51755">
    <property type="entry name" value="OMPR_PHOB"/>
    <property type="match status" value="1"/>
</dbReference>
<dbReference type="Gene3D" id="3.40.50.2300">
    <property type="match status" value="1"/>
</dbReference>
<feature type="DNA-binding region" description="OmpR/PhoB-type" evidence="7">
    <location>
        <begin position="123"/>
        <end position="221"/>
    </location>
</feature>
<feature type="modified residue" description="4-aspartylphosphate" evidence="6">
    <location>
        <position position="51"/>
    </location>
</feature>
<evidence type="ECO:0000256" key="3">
    <source>
        <dbReference type="ARBA" id="ARBA00023015"/>
    </source>
</evidence>
<evidence type="ECO:0000256" key="6">
    <source>
        <dbReference type="PROSITE-ProRule" id="PRU00169"/>
    </source>
</evidence>
<accession>A0ABT9Y3Q8</accession>
<evidence type="ECO:0000256" key="5">
    <source>
        <dbReference type="ARBA" id="ARBA00023163"/>
    </source>
</evidence>
<dbReference type="RefSeq" id="WP_196605871.1">
    <property type="nucleotide sequence ID" value="NZ_CP116940.1"/>
</dbReference>
<keyword evidence="5" id="KW-0804">Transcription</keyword>
<dbReference type="GO" id="GO:0003677">
    <property type="term" value="F:DNA binding"/>
    <property type="evidence" value="ECO:0007669"/>
    <property type="project" value="UniProtKB-KW"/>
</dbReference>
<keyword evidence="3" id="KW-0805">Transcription regulation</keyword>
<feature type="domain" description="OmpR/PhoB-type" evidence="9">
    <location>
        <begin position="123"/>
        <end position="221"/>
    </location>
</feature>